<keyword evidence="2" id="KW-0472">Membrane</keyword>
<accession>A0A1G8APJ2</accession>
<feature type="compositionally biased region" description="Basic and acidic residues" evidence="1">
    <location>
        <begin position="250"/>
        <end position="268"/>
    </location>
</feature>
<keyword evidence="2" id="KW-0812">Transmembrane</keyword>
<feature type="transmembrane region" description="Helical" evidence="2">
    <location>
        <begin position="196"/>
        <end position="215"/>
    </location>
</feature>
<dbReference type="EMBL" id="LT629692">
    <property type="protein sequence ID" value="SDH22819.1"/>
    <property type="molecule type" value="Genomic_DNA"/>
</dbReference>
<evidence type="ECO:0000256" key="1">
    <source>
        <dbReference type="SAM" id="MobiDB-lite"/>
    </source>
</evidence>
<dbReference type="AlphaFoldDB" id="A0A1G8APJ2"/>
<feature type="transmembrane region" description="Helical" evidence="2">
    <location>
        <begin position="171"/>
        <end position="190"/>
    </location>
</feature>
<feature type="compositionally biased region" description="Basic and acidic residues" evidence="1">
    <location>
        <begin position="276"/>
        <end position="291"/>
    </location>
</feature>
<sequence length="412" mass="44064">MLASLLPGLRDLRVPLATGFLWAVVAWLLLYPAIPSQDDATGLAAEIYKVLGAFGSAALITVVTFVAYLLGIVLVRPGTTVINAILRGFGFRGLGLSASSVVEAEQLAGRTAAAMKQAGVQLADAPDVSDREGIARLLSERMVDEVPLVATRLLADNRDLFDRYDRADAEAAFRFAVVLPLNVICVASAWRMELEWWGYLVAAGVGLLLSAVLLLEGARKRMESNDAIYQAVFAGKASFPSVETAEAMVAEERARHQKQREEHERESAAQEAAESAARRSKEEAQASAEAEARHVTIGLRGGAAQGSPGEQQLTTLFVDLANDSDRAVVIGGFQVDPPLSAKRYPSFPIRLPAHDARTESIEVELIDIEPGELSGGPLVRFTANMAYRLGGDAWTRSSAEGSVPVVATEPAD</sequence>
<dbReference type="RefSeq" id="WP_091490518.1">
    <property type="nucleotide sequence ID" value="NZ_LT629692.1"/>
</dbReference>
<evidence type="ECO:0000313" key="3">
    <source>
        <dbReference type="EMBL" id="SDH22819.1"/>
    </source>
</evidence>
<dbReference type="Proteomes" id="UP000199009">
    <property type="component" value="Chromosome I"/>
</dbReference>
<proteinExistence type="predicted"/>
<evidence type="ECO:0000313" key="4">
    <source>
        <dbReference type="Proteomes" id="UP000199009"/>
    </source>
</evidence>
<protein>
    <submittedName>
        <fullName evidence="3">Uncharacterized protein</fullName>
    </submittedName>
</protein>
<keyword evidence="2" id="KW-1133">Transmembrane helix</keyword>
<gene>
    <name evidence="3" type="ORF">SAMN04489810_2443</name>
</gene>
<keyword evidence="4" id="KW-1185">Reference proteome</keyword>
<feature type="transmembrane region" description="Helical" evidence="2">
    <location>
        <begin position="12"/>
        <end position="34"/>
    </location>
</feature>
<reference evidence="3 4" key="1">
    <citation type="submission" date="2016-10" db="EMBL/GenBank/DDBJ databases">
        <authorList>
            <person name="de Groot N.N."/>
        </authorList>
    </citation>
    <scope>NUCLEOTIDE SEQUENCE [LARGE SCALE GENOMIC DNA]</scope>
    <source>
        <strain evidence="3 4">DSM 23142</strain>
    </source>
</reference>
<evidence type="ECO:0000256" key="2">
    <source>
        <dbReference type="SAM" id="Phobius"/>
    </source>
</evidence>
<feature type="region of interest" description="Disordered" evidence="1">
    <location>
        <begin position="248"/>
        <end position="291"/>
    </location>
</feature>
<feature type="transmembrane region" description="Helical" evidence="2">
    <location>
        <begin position="54"/>
        <end position="75"/>
    </location>
</feature>
<organism evidence="3 4">
    <name type="scientific">Microbacterium pygmaeum</name>
    <dbReference type="NCBI Taxonomy" id="370764"/>
    <lineage>
        <taxon>Bacteria</taxon>
        <taxon>Bacillati</taxon>
        <taxon>Actinomycetota</taxon>
        <taxon>Actinomycetes</taxon>
        <taxon>Micrococcales</taxon>
        <taxon>Microbacteriaceae</taxon>
        <taxon>Microbacterium</taxon>
    </lineage>
</organism>
<name>A0A1G8APJ2_9MICO</name>
<dbReference type="OrthoDB" id="3637814at2"/>